<sequence>MRASGPQFVPDRRGARPPRGAGAPHLKFSPARFEARPSPGKPRSSRHDSAASSRLRQEAFYFSRPGRSVRACADRQHRPSQAFLCRPLRRPEDSGVASSSPMGFKAEALEAGIDFDTGTPTDFPLVIHGKGQLVYWKGCTTVVARHHDKTEDKVTQQDGQGTLPSGTRLLLIGRG</sequence>
<dbReference type="EMBL" id="MU001700">
    <property type="protein sequence ID" value="KAF2453007.1"/>
    <property type="molecule type" value="Genomic_DNA"/>
</dbReference>
<dbReference type="Proteomes" id="UP000799766">
    <property type="component" value="Unassembled WGS sequence"/>
</dbReference>
<name>A0A6A6NNG1_9PEZI</name>
<evidence type="ECO:0000313" key="2">
    <source>
        <dbReference type="EMBL" id="KAF2453007.1"/>
    </source>
</evidence>
<feature type="region of interest" description="Disordered" evidence="1">
    <location>
        <begin position="1"/>
        <end position="57"/>
    </location>
</feature>
<protein>
    <submittedName>
        <fullName evidence="2">Uncharacterized protein</fullName>
    </submittedName>
</protein>
<evidence type="ECO:0000313" key="3">
    <source>
        <dbReference type="Proteomes" id="UP000799766"/>
    </source>
</evidence>
<accession>A0A6A6NNG1</accession>
<gene>
    <name evidence="2" type="ORF">BDY21DRAFT_143956</name>
</gene>
<proteinExistence type="predicted"/>
<reference evidence="2" key="1">
    <citation type="journal article" date="2020" name="Stud. Mycol.">
        <title>101 Dothideomycetes genomes: a test case for predicting lifestyles and emergence of pathogens.</title>
        <authorList>
            <person name="Haridas S."/>
            <person name="Albert R."/>
            <person name="Binder M."/>
            <person name="Bloem J."/>
            <person name="Labutti K."/>
            <person name="Salamov A."/>
            <person name="Andreopoulos B."/>
            <person name="Baker S."/>
            <person name="Barry K."/>
            <person name="Bills G."/>
            <person name="Bluhm B."/>
            <person name="Cannon C."/>
            <person name="Castanera R."/>
            <person name="Culley D."/>
            <person name="Daum C."/>
            <person name="Ezra D."/>
            <person name="Gonzalez J."/>
            <person name="Henrissat B."/>
            <person name="Kuo A."/>
            <person name="Liang C."/>
            <person name="Lipzen A."/>
            <person name="Lutzoni F."/>
            <person name="Magnuson J."/>
            <person name="Mondo S."/>
            <person name="Nolan M."/>
            <person name="Ohm R."/>
            <person name="Pangilinan J."/>
            <person name="Park H.-J."/>
            <person name="Ramirez L."/>
            <person name="Alfaro M."/>
            <person name="Sun H."/>
            <person name="Tritt A."/>
            <person name="Yoshinaga Y."/>
            <person name="Zwiers L.-H."/>
            <person name="Turgeon B."/>
            <person name="Goodwin S."/>
            <person name="Spatafora J."/>
            <person name="Crous P."/>
            <person name="Grigoriev I."/>
        </authorList>
    </citation>
    <scope>NUCLEOTIDE SEQUENCE</scope>
    <source>
        <strain evidence="2">ATCC 16933</strain>
    </source>
</reference>
<evidence type="ECO:0000256" key="1">
    <source>
        <dbReference type="SAM" id="MobiDB-lite"/>
    </source>
</evidence>
<dbReference type="AlphaFoldDB" id="A0A6A6NNG1"/>
<organism evidence="2 3">
    <name type="scientific">Lineolata rhizophorae</name>
    <dbReference type="NCBI Taxonomy" id="578093"/>
    <lineage>
        <taxon>Eukaryota</taxon>
        <taxon>Fungi</taxon>
        <taxon>Dikarya</taxon>
        <taxon>Ascomycota</taxon>
        <taxon>Pezizomycotina</taxon>
        <taxon>Dothideomycetes</taxon>
        <taxon>Dothideomycetes incertae sedis</taxon>
        <taxon>Lineolatales</taxon>
        <taxon>Lineolataceae</taxon>
        <taxon>Lineolata</taxon>
    </lineage>
</organism>
<keyword evidence="3" id="KW-1185">Reference proteome</keyword>